<dbReference type="GO" id="GO:0033290">
    <property type="term" value="C:eukaryotic 48S preinitiation complex"/>
    <property type="evidence" value="ECO:0007669"/>
    <property type="project" value="UniProtKB-UniRule"/>
</dbReference>
<evidence type="ECO:0000256" key="7">
    <source>
        <dbReference type="SAM" id="MobiDB-lite"/>
    </source>
</evidence>
<dbReference type="Pfam" id="PF01399">
    <property type="entry name" value="PCI"/>
    <property type="match status" value="1"/>
</dbReference>
<dbReference type="InterPro" id="IPR027512">
    <property type="entry name" value="EIF3A"/>
</dbReference>
<dbReference type="GO" id="GO:0016282">
    <property type="term" value="C:eukaryotic 43S preinitiation complex"/>
    <property type="evidence" value="ECO:0007669"/>
    <property type="project" value="UniProtKB-UniRule"/>
</dbReference>
<feature type="compositionally biased region" description="Basic and acidic residues" evidence="7">
    <location>
        <begin position="895"/>
        <end position="925"/>
    </location>
</feature>
<evidence type="ECO:0000259" key="8">
    <source>
        <dbReference type="PROSITE" id="PS50250"/>
    </source>
</evidence>
<dbReference type="FunFam" id="4.10.860.10:FF:000001">
    <property type="entry name" value="Eukaryotic translation initiation factor 3 subunit A"/>
    <property type="match status" value="1"/>
</dbReference>
<dbReference type="OrthoDB" id="18884at2759"/>
<dbReference type="Gene3D" id="1.25.40.860">
    <property type="match status" value="2"/>
</dbReference>
<evidence type="ECO:0000313" key="9">
    <source>
        <dbReference type="EMBL" id="CAH1259204.1"/>
    </source>
</evidence>
<comment type="function">
    <text evidence="6">RNA-binding component of the eukaryotic translation initiation factor 3 (eIF-3) complex, which is involved in protein synthesis of a specialized repertoire of mRNAs and, together with other initiation factors, stimulates binding of mRNA and methionyl-tRNAi to the 40S ribosome. The eIF-3 complex specifically targets and initiates translation of a subset of mRNAs involved in cell proliferation.</text>
</comment>
<dbReference type="PANTHER" id="PTHR14005">
    <property type="entry name" value="EUKARYOTIC TRANSLATION INITIATION FACTOR 3, THETA SUBUNIT"/>
    <property type="match status" value="1"/>
</dbReference>
<organism evidence="9 10">
    <name type="scientific">Branchiostoma lanceolatum</name>
    <name type="common">Common lancelet</name>
    <name type="synonym">Amphioxus lanceolatum</name>
    <dbReference type="NCBI Taxonomy" id="7740"/>
    <lineage>
        <taxon>Eukaryota</taxon>
        <taxon>Metazoa</taxon>
        <taxon>Chordata</taxon>
        <taxon>Cephalochordata</taxon>
        <taxon>Leptocardii</taxon>
        <taxon>Amphioxiformes</taxon>
        <taxon>Branchiostomatidae</taxon>
        <taxon>Branchiostoma</taxon>
    </lineage>
</organism>
<sequence>MPTYFQRPENALKRANEGKRDTHHAKQQLSSALSVANTARVKLDSSLTDEPTDAELIVRQDEKELMMMVKRVGTVGPLKRDLRLRSEFIDVGKKQPALDALYDVIKSKKHRTWQKIHEPIMKKYLELCVDLRKSHVAKEGLYQYKNICQQVNIKSLEDVVRQYLSLAEERTEQARSSSQQAVLDIDDLESEIYTPELYVTYHLYFSGLLLSAVSGEDIQARHDRLMLTPWVKFLWESYRQCLDLLRNNSRVERLYQDIAQQAFQFCLKYSRKTEFRKLCDNLRSHLQQVLNRHQTQSTAINLNNADSQQLFLETRLVQLDSAITMELWQEAYKAVEDVWQLMNLSKKPPKPQLMANYYTKLGMVFWKSGNQLFHASALHRLFHLSKEQRKNLSQDELQKMASQVVLATLSIPISTPATEFDKLLDMEGVSMEKARRLATLLGLQGLPTRASLIKDMVRSGVLQHVHPQLQGLYEWLEVEFHPLKLSSRVANVFNFILSAKELELSQYVPALQNVTLMRLVQQVSQVYQTIQMSRLVALAPFASSFQLERVVVEAARNGDLKVRLDHCTKSLRFGEEVGLFSSEEITESEGPTLQPLQSEQFNRQLVQMSVALNLAVSVVQPPHLKKEHEDLQLNCVAAYRKAARQEHLHILARQRTIEERKEKLENLNMQREEEEKRAQEEQLRQQKEAEEARLAQEAQERERQRRLQERREIQRKQVQERLDILRKSSLGARALKDIDLEDIDELDPDAIMQKQVEQLEKEKKELAEKLKAQEKKVDHFERAKRLEELPSLQKNHAELLEERRVTWDQVEEERITNLTEERQLALQHKHRMACMMEDKDKFINMLKDSRKSVFKDKITAFNAQLATERKKRLLQRKDQRKEERRRKWLEEKEEEEQRRRDEELIREREQKEAEEQEQREKEEEAYRAKIAQLEAIAEKQRQREREIEEREAKRRQELQEESSGRAQDGGRDDWRAKDGLGTRDEGPWRRRGDDAPRSRDVEPQAQEPSPAKQPWRPSGRSSWRDREQGGGMRDGAPTDGRYPPDDSGPRRDDWERRPPVDRDRRPPYEDGERRPDDRDRRGPPEERWRDADRRPAPRDDSDWRRGPVERSSWRQDGPGRDDRDDWRRDGPRRDDRGPPPRMPPARDERERRPQDDDSNWRRGERAPAADDRERWGGREDRGPRPGQDKWRDRDDRGPPRGFDRDNRGPPSREDRSFPSRGYDRDGTPPSRRFERDDRGMPNRGMDRDEKGGEPEGGMRKEKDKWRSESDPDGWTTVKR</sequence>
<dbReference type="FunFam" id="1.25.40.860:FF:000001">
    <property type="entry name" value="Eukaryotic translation initiation factor 3 subunit A"/>
    <property type="match status" value="1"/>
</dbReference>
<dbReference type="FunFam" id="1.25.40.860:FF:000007">
    <property type="entry name" value="Eukaryotic translation initiation factor 3 subunit A"/>
    <property type="match status" value="1"/>
</dbReference>
<dbReference type="HAMAP" id="MF_03000">
    <property type="entry name" value="eIF3a"/>
    <property type="match status" value="1"/>
</dbReference>
<evidence type="ECO:0000256" key="5">
    <source>
        <dbReference type="ARBA" id="ARBA00022917"/>
    </source>
</evidence>
<feature type="domain" description="PCI" evidence="8">
    <location>
        <begin position="397"/>
        <end position="578"/>
    </location>
</feature>
<keyword evidence="5 6" id="KW-0648">Protein biosynthesis</keyword>
<comment type="subcellular location">
    <subcellularLocation>
        <location evidence="1 6">Cytoplasm</location>
    </subcellularLocation>
</comment>
<dbReference type="GO" id="GO:0043614">
    <property type="term" value="C:multi-eIF complex"/>
    <property type="evidence" value="ECO:0007669"/>
    <property type="project" value="TreeGrafter"/>
</dbReference>
<dbReference type="AlphaFoldDB" id="A0A8K0ERS1"/>
<keyword evidence="3 6" id="KW-0396">Initiation factor</keyword>
<dbReference type="GO" id="GO:0001732">
    <property type="term" value="P:formation of cytoplasmic translation initiation complex"/>
    <property type="evidence" value="ECO:0007669"/>
    <property type="project" value="UniProtKB-UniRule"/>
</dbReference>
<dbReference type="PROSITE" id="PS50250">
    <property type="entry name" value="PCI"/>
    <property type="match status" value="1"/>
</dbReference>
<reference evidence="9" key="1">
    <citation type="submission" date="2022-01" db="EMBL/GenBank/DDBJ databases">
        <authorList>
            <person name="Braso-Vives M."/>
        </authorList>
    </citation>
    <scope>NUCLEOTIDE SEQUENCE</scope>
</reference>
<keyword evidence="2 6" id="KW-0963">Cytoplasm</keyword>
<feature type="compositionally biased region" description="Basic and acidic residues" evidence="7">
    <location>
        <begin position="1042"/>
        <end position="1269"/>
    </location>
</feature>
<dbReference type="GO" id="GO:0003743">
    <property type="term" value="F:translation initiation factor activity"/>
    <property type="evidence" value="ECO:0007669"/>
    <property type="project" value="UniProtKB-UniRule"/>
</dbReference>
<dbReference type="Gene3D" id="4.10.860.10">
    <property type="entry name" value="UVR domain"/>
    <property type="match status" value="1"/>
</dbReference>
<feature type="region of interest" description="Disordered" evidence="7">
    <location>
        <begin position="890"/>
        <end position="925"/>
    </location>
</feature>
<dbReference type="GO" id="GO:0071540">
    <property type="term" value="C:eukaryotic translation initiation factor 3 complex, eIF3e"/>
    <property type="evidence" value="ECO:0007669"/>
    <property type="project" value="TreeGrafter"/>
</dbReference>
<evidence type="ECO:0000313" key="10">
    <source>
        <dbReference type="Proteomes" id="UP000838412"/>
    </source>
</evidence>
<feature type="region of interest" description="Disordered" evidence="7">
    <location>
        <begin position="667"/>
        <end position="703"/>
    </location>
</feature>
<dbReference type="InterPro" id="IPR000717">
    <property type="entry name" value="PCI_dom"/>
</dbReference>
<dbReference type="Pfam" id="PF22591">
    <property type="entry name" value="eIF3a_PCI_TPR-like"/>
    <property type="match status" value="1"/>
</dbReference>
<name>A0A8K0ERS1_BRALA</name>
<proteinExistence type="inferred from homology"/>
<dbReference type="PANTHER" id="PTHR14005:SF0">
    <property type="entry name" value="EUKARYOTIC TRANSLATION INITIATION FACTOR 3 SUBUNIT A"/>
    <property type="match status" value="1"/>
</dbReference>
<evidence type="ECO:0000256" key="2">
    <source>
        <dbReference type="ARBA" id="ARBA00022490"/>
    </source>
</evidence>
<evidence type="ECO:0000256" key="4">
    <source>
        <dbReference type="ARBA" id="ARBA00022884"/>
    </source>
</evidence>
<evidence type="ECO:0000256" key="3">
    <source>
        <dbReference type="ARBA" id="ARBA00022540"/>
    </source>
</evidence>
<keyword evidence="10" id="KW-1185">Reference proteome</keyword>
<dbReference type="SMART" id="SM00088">
    <property type="entry name" value="PINT"/>
    <property type="match status" value="1"/>
</dbReference>
<keyword evidence="6" id="KW-0175">Coiled coil</keyword>
<keyword evidence="4 6" id="KW-0694">RNA-binding</keyword>
<feature type="compositionally biased region" description="Basic and acidic residues" evidence="7">
    <location>
        <begin position="968"/>
        <end position="1002"/>
    </location>
</feature>
<dbReference type="GO" id="GO:0071541">
    <property type="term" value="C:eukaryotic translation initiation factor 3 complex, eIF3m"/>
    <property type="evidence" value="ECO:0007669"/>
    <property type="project" value="TreeGrafter"/>
</dbReference>
<feature type="compositionally biased region" description="Basic and acidic residues" evidence="7">
    <location>
        <begin position="938"/>
        <end position="958"/>
    </location>
</feature>
<feature type="region of interest" description="Disordered" evidence="7">
    <location>
        <begin position="938"/>
        <end position="1279"/>
    </location>
</feature>
<comment type="subunit">
    <text evidence="6">Component of the eukaryotic translation initiation factor 3 (eIF-3) complex.</text>
</comment>
<dbReference type="InterPro" id="IPR054711">
    <property type="entry name" value="eIF3a_PCI_TPR-like"/>
</dbReference>
<dbReference type="Proteomes" id="UP000838412">
    <property type="component" value="Chromosome 3"/>
</dbReference>
<evidence type="ECO:0000256" key="1">
    <source>
        <dbReference type="ARBA" id="ARBA00004496"/>
    </source>
</evidence>
<feature type="coiled-coil region" evidence="6">
    <location>
        <begin position="749"/>
        <end position="783"/>
    </location>
</feature>
<dbReference type="GO" id="GO:0002188">
    <property type="term" value="P:translation reinitiation"/>
    <property type="evidence" value="ECO:0007669"/>
    <property type="project" value="TreeGrafter"/>
</dbReference>
<comment type="similarity">
    <text evidence="6">Belongs to the eIF-3 subunit A family.</text>
</comment>
<gene>
    <name evidence="9" type="primary">EIF3A</name>
    <name evidence="9" type="ORF">BLAG_LOCUS16570</name>
</gene>
<dbReference type="EMBL" id="OV696688">
    <property type="protein sequence ID" value="CAH1259204.1"/>
    <property type="molecule type" value="Genomic_DNA"/>
</dbReference>
<evidence type="ECO:0000256" key="6">
    <source>
        <dbReference type="HAMAP-Rule" id="MF_03000"/>
    </source>
</evidence>
<dbReference type="GO" id="GO:0003729">
    <property type="term" value="F:mRNA binding"/>
    <property type="evidence" value="ECO:0007669"/>
    <property type="project" value="TreeGrafter"/>
</dbReference>
<protein>
    <recommendedName>
        <fullName evidence="6">Eukaryotic translation initiation factor 3 subunit A</fullName>
        <shortName evidence="6">eIF3a</shortName>
    </recommendedName>
    <alternativeName>
        <fullName evidence="6">Eukaryotic translation initiation factor 3 subunit 10</fullName>
    </alternativeName>
</protein>
<accession>A0A8K0ERS1</accession>